<reference evidence="3" key="1">
    <citation type="submission" date="2021-06" db="EMBL/GenBank/DDBJ databases">
        <authorList>
            <person name="Kallberg Y."/>
            <person name="Tangrot J."/>
            <person name="Rosling A."/>
        </authorList>
    </citation>
    <scope>NUCLEOTIDE SEQUENCE</scope>
    <source>
        <strain evidence="3">IA702</strain>
    </source>
</reference>
<proteinExistence type="predicted"/>
<keyword evidence="4" id="KW-1185">Reference proteome</keyword>
<sequence>MDLDDEKSLALEQRKILLFNCSEIVDFSSGDTILPTRITCYCRHHNEKVGFCIIFVMKDCSGQVIARGVSPAIMITDDHKSSKTKQANGVVGRRRSRVENERRGSHSKLADRTAERTGDRSIDRPNTTPISISTLSSNGSAQSATNIFAQARCFGLGTSGKQKRQAIKQEPQIGRIVQGNDEGGQEIVEEDGQIGLKVENERQTQQIQTLGGYSTSPSTPLSPISPSSPRPASAPYHIPAKYDRNGE</sequence>
<evidence type="ECO:0000313" key="3">
    <source>
        <dbReference type="EMBL" id="CAG8550502.1"/>
    </source>
</evidence>
<feature type="compositionally biased region" description="Low complexity" evidence="1">
    <location>
        <begin position="214"/>
        <end position="235"/>
    </location>
</feature>
<feature type="compositionally biased region" description="Polar residues" evidence="1">
    <location>
        <begin position="124"/>
        <end position="139"/>
    </location>
</feature>
<feature type="compositionally biased region" description="Polar residues" evidence="1">
    <location>
        <begin position="203"/>
        <end position="213"/>
    </location>
</feature>
<evidence type="ECO:0000259" key="2">
    <source>
        <dbReference type="Pfam" id="PF25603"/>
    </source>
</evidence>
<dbReference type="Proteomes" id="UP000789572">
    <property type="component" value="Unassembled WGS sequence"/>
</dbReference>
<dbReference type="AlphaFoldDB" id="A0A9N9FNQ5"/>
<comment type="caution">
    <text evidence="3">The sequence shown here is derived from an EMBL/GenBank/DDBJ whole genome shotgun (WGS) entry which is preliminary data.</text>
</comment>
<organism evidence="3 4">
    <name type="scientific">Paraglomus occultum</name>
    <dbReference type="NCBI Taxonomy" id="144539"/>
    <lineage>
        <taxon>Eukaryota</taxon>
        <taxon>Fungi</taxon>
        <taxon>Fungi incertae sedis</taxon>
        <taxon>Mucoromycota</taxon>
        <taxon>Glomeromycotina</taxon>
        <taxon>Glomeromycetes</taxon>
        <taxon>Paraglomerales</taxon>
        <taxon>Paraglomeraceae</taxon>
        <taxon>Paraglomus</taxon>
    </lineage>
</organism>
<dbReference type="Pfam" id="PF25603">
    <property type="entry name" value="SPT23_MGA2_DBD"/>
    <property type="match status" value="1"/>
</dbReference>
<gene>
    <name evidence="3" type="ORF">POCULU_LOCUS4994</name>
</gene>
<dbReference type="OrthoDB" id="71307at2759"/>
<dbReference type="EMBL" id="CAJVPJ010000706">
    <property type="protein sequence ID" value="CAG8550502.1"/>
    <property type="molecule type" value="Genomic_DNA"/>
</dbReference>
<feature type="region of interest" description="Disordered" evidence="1">
    <location>
        <begin position="200"/>
        <end position="247"/>
    </location>
</feature>
<dbReference type="InterPro" id="IPR057962">
    <property type="entry name" value="SPT23_MGA2_DBD"/>
</dbReference>
<name>A0A9N9FNQ5_9GLOM</name>
<feature type="compositionally biased region" description="Basic and acidic residues" evidence="1">
    <location>
        <begin position="97"/>
        <end position="123"/>
    </location>
</feature>
<feature type="domain" description="SPT23/MGA2-like DNA-binding" evidence="2">
    <location>
        <begin position="11"/>
        <end position="80"/>
    </location>
</feature>
<accession>A0A9N9FNQ5</accession>
<feature type="region of interest" description="Disordered" evidence="1">
    <location>
        <begin position="78"/>
        <end position="139"/>
    </location>
</feature>
<evidence type="ECO:0000313" key="4">
    <source>
        <dbReference type="Proteomes" id="UP000789572"/>
    </source>
</evidence>
<protein>
    <submittedName>
        <fullName evidence="3">2708_t:CDS:1</fullName>
    </submittedName>
</protein>
<evidence type="ECO:0000256" key="1">
    <source>
        <dbReference type="SAM" id="MobiDB-lite"/>
    </source>
</evidence>